<dbReference type="Gene3D" id="3.20.20.80">
    <property type="entry name" value="Glycosidases"/>
    <property type="match status" value="1"/>
</dbReference>
<proteinExistence type="predicted"/>
<accession>A0A402A353</accession>
<dbReference type="InterPro" id="IPR017853">
    <property type="entry name" value="GH"/>
</dbReference>
<keyword evidence="2" id="KW-1185">Reference proteome</keyword>
<gene>
    <name evidence="1" type="ORF">KTT_33340</name>
</gene>
<dbReference type="RefSeq" id="WP_126580997.1">
    <property type="nucleotide sequence ID" value="NZ_BIFR01000001.1"/>
</dbReference>
<protein>
    <recommendedName>
        <fullName evidence="3">Glycoside hydrolase family 42 N-terminal domain-containing protein</fullName>
    </recommendedName>
</protein>
<comment type="caution">
    <text evidence="1">The sequence shown here is derived from an EMBL/GenBank/DDBJ whole genome shotgun (WGS) entry which is preliminary data.</text>
</comment>
<dbReference type="OrthoDB" id="144574at2"/>
<evidence type="ECO:0008006" key="3">
    <source>
        <dbReference type="Google" id="ProtNLM"/>
    </source>
</evidence>
<sequence>MDITVAYFHPLFHPETVKRDFEQIRAVGATSIVYALHEQEEQRWPYDLERGLRLAQDAGLKVSLSLGRFGNLFAGPIFMPSWYTFRHPQSLVKDRHGRDHDMSCFNHEDFRSWLFKEIEYYLSAYPIQGILIDEPRVPDVTCFCSVCRALCPDITDLQNFRQRSMLSFFSELFNCVKRVKPQAKTSLVLLPQDLALAEDLSTVPALDSIGCHLFWQLLQEDVSQVEAWSKLLVKQMKASGKKSQLWLQNFNLTAESEPDMETAFTGLMAADPDEVACYYFWRNNQEPERVWQSTRTLLRRIPRRQLYWKSTQPRIPVPIIEDSEEKKVN</sequence>
<organism evidence="1 2">
    <name type="scientific">Tengunoibacter tsumagoiensis</name>
    <dbReference type="NCBI Taxonomy" id="2014871"/>
    <lineage>
        <taxon>Bacteria</taxon>
        <taxon>Bacillati</taxon>
        <taxon>Chloroflexota</taxon>
        <taxon>Ktedonobacteria</taxon>
        <taxon>Ktedonobacterales</taxon>
        <taxon>Dictyobacteraceae</taxon>
        <taxon>Tengunoibacter</taxon>
    </lineage>
</organism>
<name>A0A402A353_9CHLR</name>
<dbReference type="AlphaFoldDB" id="A0A402A353"/>
<dbReference type="EMBL" id="BIFR01000001">
    <property type="protein sequence ID" value="GCE13475.1"/>
    <property type="molecule type" value="Genomic_DNA"/>
</dbReference>
<dbReference type="SUPFAM" id="SSF51445">
    <property type="entry name" value="(Trans)glycosidases"/>
    <property type="match status" value="1"/>
</dbReference>
<reference evidence="2" key="1">
    <citation type="submission" date="2018-12" db="EMBL/GenBank/DDBJ databases">
        <title>Tengunoibacter tsumagoiensis gen. nov., sp. nov., Dictyobacter kobayashii sp. nov., D. alpinus sp. nov., and D. joshuensis sp. nov. and description of Dictyobacteraceae fam. nov. within the order Ktedonobacterales isolated from Tengu-no-mugimeshi.</title>
        <authorList>
            <person name="Wang C.M."/>
            <person name="Zheng Y."/>
            <person name="Sakai Y."/>
            <person name="Toyoda A."/>
            <person name="Minakuchi Y."/>
            <person name="Abe K."/>
            <person name="Yokota A."/>
            <person name="Yabe S."/>
        </authorList>
    </citation>
    <scope>NUCLEOTIDE SEQUENCE [LARGE SCALE GENOMIC DNA]</scope>
    <source>
        <strain evidence="2">Uno3</strain>
    </source>
</reference>
<evidence type="ECO:0000313" key="1">
    <source>
        <dbReference type="EMBL" id="GCE13475.1"/>
    </source>
</evidence>
<evidence type="ECO:0000313" key="2">
    <source>
        <dbReference type="Proteomes" id="UP000287352"/>
    </source>
</evidence>
<dbReference type="Proteomes" id="UP000287352">
    <property type="component" value="Unassembled WGS sequence"/>
</dbReference>